<name>A0AC61QM15_9BACT</name>
<sequence length="192" mass="22359">MKKILYTFIVISFVGCDLQFRKDHNSEVLPVNASLTKLSYTRLEDTTNIKDDKTGQMYLELTLTNPNEETVCLPMNKVYIDSVFTDTICKSYISVSLSGYNLNIHKQNPHPLMLRGKERCVIMLKIHDMPARHLYDIKKTIANMEFEYIKTKSDSVYCEKKIGNIKFTVDENVVVHKLPETFWQGNNYLMPY</sequence>
<accession>A0AC61QM15</accession>
<proteinExistence type="predicted"/>
<comment type="caution">
    <text evidence="1">The sequence shown here is derived from an EMBL/GenBank/DDBJ whole genome shotgun (WGS) entry which is preliminary data.</text>
</comment>
<gene>
    <name evidence="1" type="ORF">E5358_13755</name>
</gene>
<dbReference type="EMBL" id="SRZC01000030">
    <property type="protein sequence ID" value="TGX80115.1"/>
    <property type="molecule type" value="Genomic_DNA"/>
</dbReference>
<evidence type="ECO:0000313" key="1">
    <source>
        <dbReference type="EMBL" id="TGX80115.1"/>
    </source>
</evidence>
<protein>
    <submittedName>
        <fullName evidence="1">Uncharacterized protein</fullName>
    </submittedName>
</protein>
<keyword evidence="2" id="KW-1185">Reference proteome</keyword>
<dbReference type="Proteomes" id="UP000308886">
    <property type="component" value="Unassembled WGS sequence"/>
</dbReference>
<reference evidence="1" key="1">
    <citation type="submission" date="2019-04" db="EMBL/GenBank/DDBJ databases">
        <title>Microbes associate with the intestines of laboratory mice.</title>
        <authorList>
            <person name="Navarre W."/>
            <person name="Wong E."/>
            <person name="Huang K."/>
            <person name="Tropini C."/>
            <person name="Ng K."/>
            <person name="Yu B."/>
        </authorList>
    </citation>
    <scope>NUCLEOTIDE SEQUENCE</scope>
    <source>
        <strain evidence="1">NM73_A23</strain>
    </source>
</reference>
<evidence type="ECO:0000313" key="2">
    <source>
        <dbReference type="Proteomes" id="UP000308886"/>
    </source>
</evidence>
<organism evidence="1 2">
    <name type="scientific">Palleniella muris</name>
    <dbReference type="NCBI Taxonomy" id="3038145"/>
    <lineage>
        <taxon>Bacteria</taxon>
        <taxon>Pseudomonadati</taxon>
        <taxon>Bacteroidota</taxon>
        <taxon>Bacteroidia</taxon>
        <taxon>Bacteroidales</taxon>
        <taxon>Prevotellaceae</taxon>
        <taxon>Palleniella</taxon>
    </lineage>
</organism>